<accession>A0A0G4HDI8</accession>
<name>A0A0G4HDI8_9ALVE</name>
<dbReference type="FunFam" id="1.10.238.10:FF:000178">
    <property type="entry name" value="Calmodulin-2 A"/>
    <property type="match status" value="1"/>
</dbReference>
<dbReference type="GO" id="GO:0043226">
    <property type="term" value="C:organelle"/>
    <property type="evidence" value="ECO:0007669"/>
    <property type="project" value="UniProtKB-ARBA"/>
</dbReference>
<dbReference type="GO" id="GO:0005509">
    <property type="term" value="F:calcium ion binding"/>
    <property type="evidence" value="ECO:0007669"/>
    <property type="project" value="InterPro"/>
</dbReference>
<keyword evidence="2" id="KW-0677">Repeat</keyword>
<dbReference type="InterPro" id="IPR018247">
    <property type="entry name" value="EF_Hand_1_Ca_BS"/>
</dbReference>
<dbReference type="PhylomeDB" id="A0A0G4HDI8"/>
<dbReference type="PANTHER" id="PTHR23049">
    <property type="entry name" value="MYOSIN REGULATORY LIGHT CHAIN 2"/>
    <property type="match status" value="1"/>
</dbReference>
<dbReference type="CDD" id="cd00051">
    <property type="entry name" value="EFh"/>
    <property type="match status" value="1"/>
</dbReference>
<comment type="similarity">
    <text evidence="1">Belongs to the centrin family.</text>
</comment>
<proteinExistence type="inferred from homology"/>
<dbReference type="AlphaFoldDB" id="A0A0G4HDI8"/>
<dbReference type="SUPFAM" id="SSF47473">
    <property type="entry name" value="EF-hand"/>
    <property type="match status" value="1"/>
</dbReference>
<dbReference type="Pfam" id="PF13499">
    <property type="entry name" value="EF-hand_7"/>
    <property type="match status" value="1"/>
</dbReference>
<sequence length="150" mass="16539">MSGAAGGGDGGISNVPQNDLREFREIFNLVDSDGSGMISTEELGKLLATLGIPTSEETLKMMVSEVDDNGNGEIDFEGPWVEFVRVMSRRVNADYTAEEVDRAFRLFANNVPEGMIKLADLEKALTSYGKNRMTKEEVGQTDRQTDRGRR</sequence>
<evidence type="ECO:0000259" key="4">
    <source>
        <dbReference type="PROSITE" id="PS50222"/>
    </source>
</evidence>
<evidence type="ECO:0000256" key="3">
    <source>
        <dbReference type="ARBA" id="ARBA00022837"/>
    </source>
</evidence>
<dbReference type="InterPro" id="IPR011992">
    <property type="entry name" value="EF-hand-dom_pair"/>
</dbReference>
<dbReference type="PROSITE" id="PS50222">
    <property type="entry name" value="EF_HAND_2"/>
    <property type="match status" value="1"/>
</dbReference>
<reference evidence="5" key="1">
    <citation type="submission" date="2014-11" db="EMBL/GenBank/DDBJ databases">
        <authorList>
            <person name="Otto D Thomas"/>
            <person name="Naeem Raeece"/>
        </authorList>
    </citation>
    <scope>NUCLEOTIDE SEQUENCE</scope>
</reference>
<evidence type="ECO:0000256" key="2">
    <source>
        <dbReference type="ARBA" id="ARBA00022737"/>
    </source>
</evidence>
<dbReference type="EMBL" id="CDMZ01002343">
    <property type="protein sequence ID" value="CEM41942.1"/>
    <property type="molecule type" value="Genomic_DNA"/>
</dbReference>
<dbReference type="VEuPathDB" id="CryptoDB:Cvel_6395"/>
<organism evidence="5">
    <name type="scientific">Chromera velia CCMP2878</name>
    <dbReference type="NCBI Taxonomy" id="1169474"/>
    <lineage>
        <taxon>Eukaryota</taxon>
        <taxon>Sar</taxon>
        <taxon>Alveolata</taxon>
        <taxon>Colpodellida</taxon>
        <taxon>Chromeraceae</taxon>
        <taxon>Chromera</taxon>
    </lineage>
</organism>
<keyword evidence="3" id="KW-0106">Calcium</keyword>
<feature type="domain" description="EF-hand" evidence="4">
    <location>
        <begin position="18"/>
        <end position="53"/>
    </location>
</feature>
<evidence type="ECO:0000256" key="1">
    <source>
        <dbReference type="ARBA" id="ARBA00005253"/>
    </source>
</evidence>
<dbReference type="InterPro" id="IPR050403">
    <property type="entry name" value="Myosin_RLC"/>
</dbReference>
<evidence type="ECO:0000313" key="5">
    <source>
        <dbReference type="EMBL" id="CEM41942.1"/>
    </source>
</evidence>
<dbReference type="SMART" id="SM00054">
    <property type="entry name" value="EFh"/>
    <property type="match status" value="2"/>
</dbReference>
<dbReference type="InterPro" id="IPR002048">
    <property type="entry name" value="EF_hand_dom"/>
</dbReference>
<dbReference type="Gene3D" id="1.10.238.10">
    <property type="entry name" value="EF-hand"/>
    <property type="match status" value="2"/>
</dbReference>
<protein>
    <recommendedName>
        <fullName evidence="4">EF-hand domain-containing protein</fullName>
    </recommendedName>
</protein>
<gene>
    <name evidence="5" type="ORF">Cvel_6395</name>
</gene>
<dbReference type="PROSITE" id="PS00018">
    <property type="entry name" value="EF_HAND_1"/>
    <property type="match status" value="1"/>
</dbReference>